<dbReference type="Gene3D" id="3.90.980.20">
    <property type="match status" value="1"/>
</dbReference>
<name>T1H1W4_MEGSC</name>
<proteinExistence type="predicted"/>
<evidence type="ECO:0000313" key="2">
    <source>
        <dbReference type="EnsemblMetazoa" id="MESCA010187-PA"/>
    </source>
</evidence>
<dbReference type="Proteomes" id="UP000015102">
    <property type="component" value="Unassembled WGS sequence"/>
</dbReference>
<dbReference type="STRING" id="36166.T1H1W4"/>
<dbReference type="EnsemblMetazoa" id="MESCA010187-RA">
    <property type="protein sequence ID" value="MESCA010187-PA"/>
    <property type="gene ID" value="MESCA010187"/>
</dbReference>
<sequence>MCITAIANIQSLTYKDGNPKTLFSRDKEIIPFIEQNWESMTTMPRRSTQSWYATIHRVLQKDTPTIFAYNECPENGPMFGLITQDLESIKPNYDMLVKIRDFRQEGYSSQ</sequence>
<organism evidence="2 3">
    <name type="scientific">Megaselia scalaris</name>
    <name type="common">Humpbacked fly</name>
    <name type="synonym">Phora scalaris</name>
    <dbReference type="NCBI Taxonomy" id="36166"/>
    <lineage>
        <taxon>Eukaryota</taxon>
        <taxon>Metazoa</taxon>
        <taxon>Ecdysozoa</taxon>
        <taxon>Arthropoda</taxon>
        <taxon>Hexapoda</taxon>
        <taxon>Insecta</taxon>
        <taxon>Pterygota</taxon>
        <taxon>Neoptera</taxon>
        <taxon>Endopterygota</taxon>
        <taxon>Diptera</taxon>
        <taxon>Brachycera</taxon>
        <taxon>Muscomorpha</taxon>
        <taxon>Platypezoidea</taxon>
        <taxon>Phoridae</taxon>
        <taxon>Megaseliini</taxon>
        <taxon>Megaselia</taxon>
    </lineage>
</organism>
<reference evidence="3" key="1">
    <citation type="submission" date="2013-02" db="EMBL/GenBank/DDBJ databases">
        <authorList>
            <person name="Hughes D."/>
        </authorList>
    </citation>
    <scope>NUCLEOTIDE SEQUENCE</scope>
    <source>
        <strain>Durham</strain>
        <strain evidence="3">NC isolate 2 -- Noor lab</strain>
    </source>
</reference>
<reference evidence="2" key="2">
    <citation type="submission" date="2015-06" db="UniProtKB">
        <authorList>
            <consortium name="EnsemblMetazoa"/>
        </authorList>
    </citation>
    <scope>IDENTIFICATION</scope>
</reference>
<keyword evidence="3" id="KW-1185">Reference proteome</keyword>
<dbReference type="AlphaFoldDB" id="T1H1W4"/>
<accession>T1H1W4</accession>
<feature type="domain" description="Set1/Ash2 histone methyltransferase complex subunit ASH2-like winged-helix" evidence="1">
    <location>
        <begin position="1"/>
        <end position="94"/>
    </location>
</feature>
<dbReference type="EMBL" id="CAQQ02127123">
    <property type="status" value="NOT_ANNOTATED_CDS"/>
    <property type="molecule type" value="Genomic_DNA"/>
</dbReference>
<protein>
    <recommendedName>
        <fullName evidence="1">Set1/Ash2 histone methyltransferase complex subunit ASH2-like winged-helix domain-containing protein</fullName>
    </recommendedName>
</protein>
<evidence type="ECO:0000313" key="3">
    <source>
        <dbReference type="Proteomes" id="UP000015102"/>
    </source>
</evidence>
<dbReference type="InterPro" id="IPR053835">
    <property type="entry name" value="ASH2L-like_WH"/>
</dbReference>
<evidence type="ECO:0000259" key="1">
    <source>
        <dbReference type="Pfam" id="PF21198"/>
    </source>
</evidence>
<dbReference type="Pfam" id="PF21198">
    <property type="entry name" value="ASH2L-like_WH"/>
    <property type="match status" value="1"/>
</dbReference>
<dbReference type="HOGENOM" id="CLU_2177361_0_0_1"/>